<accession>B9LX22</accession>
<keyword evidence="1" id="KW-0614">Plasmid</keyword>
<dbReference type="KEGG" id="hla:Hlac_3504"/>
<dbReference type="AlphaFoldDB" id="B9LX22"/>
<protein>
    <submittedName>
        <fullName evidence="1">Uncharacterized protein</fullName>
    </submittedName>
</protein>
<geneLocation type="plasmid" evidence="1 2">
    <name>pHLAC01</name>
</geneLocation>
<dbReference type="EMBL" id="CP001367">
    <property type="protein sequence ID" value="ACM59013.1"/>
    <property type="molecule type" value="Genomic_DNA"/>
</dbReference>
<dbReference type="HOGENOM" id="CLU_1987549_0_0_2"/>
<organism evidence="1 2">
    <name type="scientific">Halorubrum lacusprofundi (strain ATCC 49239 / DSM 5036 / JCM 8891 / ACAM 34)</name>
    <dbReference type="NCBI Taxonomy" id="416348"/>
    <lineage>
        <taxon>Archaea</taxon>
        <taxon>Methanobacteriati</taxon>
        <taxon>Methanobacteriota</taxon>
        <taxon>Stenosarchaea group</taxon>
        <taxon>Halobacteria</taxon>
        <taxon>Halobacteriales</taxon>
        <taxon>Haloferacaceae</taxon>
        <taxon>Halorubrum</taxon>
    </lineage>
</organism>
<keyword evidence="2" id="KW-1185">Reference proteome</keyword>
<gene>
    <name evidence="1" type="ordered locus">Hlac_3504</name>
</gene>
<dbReference type="Proteomes" id="UP000000740">
    <property type="component" value="Plasmid pHLAC01"/>
</dbReference>
<name>B9LX22_HALLT</name>
<proteinExistence type="predicted"/>
<dbReference type="RefSeq" id="WP_012660214.1">
    <property type="nucleotide sequence ID" value="NC_012030.1"/>
</dbReference>
<evidence type="ECO:0000313" key="2">
    <source>
        <dbReference type="Proteomes" id="UP000000740"/>
    </source>
</evidence>
<dbReference type="GeneID" id="7402349"/>
<reference evidence="1 2" key="1">
    <citation type="journal article" date="2016" name="Stand. Genomic Sci.">
        <title>Complete genome sequence of the Antarctic Halorubrum lacusprofundi type strain ACAM 34.</title>
        <authorList>
            <person name="Anderson I.J."/>
            <person name="DasSarma P."/>
            <person name="Lucas S."/>
            <person name="Copeland A."/>
            <person name="Lapidus A."/>
            <person name="Del Rio T.G."/>
            <person name="Tice H."/>
            <person name="Dalin E."/>
            <person name="Bruce D.C."/>
            <person name="Goodwin L."/>
            <person name="Pitluck S."/>
            <person name="Sims D."/>
            <person name="Brettin T.S."/>
            <person name="Detter J.C."/>
            <person name="Han C.S."/>
            <person name="Larimer F."/>
            <person name="Hauser L."/>
            <person name="Land M."/>
            <person name="Ivanova N."/>
            <person name="Richardson P."/>
            <person name="Cavicchioli R."/>
            <person name="DasSarma S."/>
            <person name="Woese C.R."/>
            <person name="Kyrpides N.C."/>
        </authorList>
    </citation>
    <scope>NUCLEOTIDE SEQUENCE [LARGE SCALE GENOMIC DNA]</scope>
    <source>
        <strain evidence="2">ATCC 49239 / DSM 5036 / JCM 8891 / ACAM 34</strain>
    </source>
</reference>
<evidence type="ECO:0000313" key="1">
    <source>
        <dbReference type="EMBL" id="ACM59013.1"/>
    </source>
</evidence>
<sequence length="125" mass="14158">MMGGSERVWVDGIPTDVFNKYNGVMVGTGWYGRRHGLCVKLEPEYYREVVGMRAEADTLLELALDRMSEQTGIERTEESTVRVDRTALATLADNGARSVKKIQEDGKWRKDVSDPVHEAREVLEK</sequence>